<accession>G5I944</accession>
<name>G5I944_9FIRM</name>
<gene>
    <name evidence="3" type="ORF">HMPREF9473_00034</name>
</gene>
<sequence>MRKFKSNILKVSLAMGLLLSSSFPAYAVSTDSTVVGGWDEDTGYFVNADAYNKAMEKRGLLRSDPVHEGERQRKDQSGNTYFRAHGWTSWPGVYHYTRARMETYGGSILTDSGRKWGTSETQATSPWHKFDPDVSDRARTYYGSEE</sequence>
<keyword evidence="4" id="KW-1185">Reference proteome</keyword>
<evidence type="ECO:0000313" key="3">
    <source>
        <dbReference type="EMBL" id="EHI61583.1"/>
    </source>
</evidence>
<dbReference type="Proteomes" id="UP000005384">
    <property type="component" value="Unassembled WGS sequence"/>
</dbReference>
<keyword evidence="2" id="KW-0732">Signal</keyword>
<evidence type="ECO:0000256" key="2">
    <source>
        <dbReference type="SAM" id="SignalP"/>
    </source>
</evidence>
<proteinExistence type="predicted"/>
<comment type="caution">
    <text evidence="3">The sequence shown here is derived from an EMBL/GenBank/DDBJ whole genome shotgun (WGS) entry which is preliminary data.</text>
</comment>
<feature type="signal peptide" evidence="2">
    <location>
        <begin position="1"/>
        <end position="27"/>
    </location>
</feature>
<dbReference type="EMBL" id="ADLN01000001">
    <property type="protein sequence ID" value="EHI61583.1"/>
    <property type="molecule type" value="Genomic_DNA"/>
</dbReference>
<feature type="chain" id="PRO_5003478501" description="Bacteriocin" evidence="2">
    <location>
        <begin position="28"/>
        <end position="146"/>
    </location>
</feature>
<dbReference type="GeneID" id="93153010"/>
<feature type="compositionally biased region" description="Basic and acidic residues" evidence="1">
    <location>
        <begin position="128"/>
        <end position="139"/>
    </location>
</feature>
<organism evidence="3 4">
    <name type="scientific">Hungatella hathewayi WAL-18680</name>
    <dbReference type="NCBI Taxonomy" id="742737"/>
    <lineage>
        <taxon>Bacteria</taxon>
        <taxon>Bacillati</taxon>
        <taxon>Bacillota</taxon>
        <taxon>Clostridia</taxon>
        <taxon>Lachnospirales</taxon>
        <taxon>Lachnospiraceae</taxon>
        <taxon>Hungatella</taxon>
    </lineage>
</organism>
<dbReference type="HOGENOM" id="CLU_119037_0_0_9"/>
<protein>
    <recommendedName>
        <fullName evidence="5">Bacteriocin</fullName>
    </recommendedName>
</protein>
<evidence type="ECO:0008006" key="5">
    <source>
        <dbReference type="Google" id="ProtNLM"/>
    </source>
</evidence>
<feature type="region of interest" description="Disordered" evidence="1">
    <location>
        <begin position="115"/>
        <end position="146"/>
    </location>
</feature>
<dbReference type="RefSeq" id="WP_006778090.1">
    <property type="nucleotide sequence ID" value="NZ_CP040506.1"/>
</dbReference>
<evidence type="ECO:0000256" key="1">
    <source>
        <dbReference type="SAM" id="MobiDB-lite"/>
    </source>
</evidence>
<evidence type="ECO:0000313" key="4">
    <source>
        <dbReference type="Proteomes" id="UP000005384"/>
    </source>
</evidence>
<dbReference type="AlphaFoldDB" id="G5I944"/>
<reference evidence="3 4" key="1">
    <citation type="submission" date="2011-08" db="EMBL/GenBank/DDBJ databases">
        <title>The Genome Sequence of Clostridium hathewayi WAL-18680.</title>
        <authorList>
            <consortium name="The Broad Institute Genome Sequencing Platform"/>
            <person name="Earl A."/>
            <person name="Ward D."/>
            <person name="Feldgarden M."/>
            <person name="Gevers D."/>
            <person name="Finegold S.M."/>
            <person name="Summanen P.H."/>
            <person name="Molitoris D.R."/>
            <person name="Song M."/>
            <person name="Daigneault M."/>
            <person name="Allen-Vercoe E."/>
            <person name="Young S.K."/>
            <person name="Zeng Q."/>
            <person name="Gargeya S."/>
            <person name="Fitzgerald M."/>
            <person name="Haas B."/>
            <person name="Abouelleil A."/>
            <person name="Alvarado L."/>
            <person name="Arachchi H.M."/>
            <person name="Berlin A."/>
            <person name="Brown A."/>
            <person name="Chapman S.B."/>
            <person name="Chen Z."/>
            <person name="Dunbar C."/>
            <person name="Freedman E."/>
            <person name="Gearin G."/>
            <person name="Gellesch M."/>
            <person name="Goldberg J."/>
            <person name="Griggs A."/>
            <person name="Gujja S."/>
            <person name="Heiman D."/>
            <person name="Howarth C."/>
            <person name="Larson L."/>
            <person name="Lui A."/>
            <person name="MacDonald P.J.P."/>
            <person name="Montmayeur A."/>
            <person name="Murphy C."/>
            <person name="Neiman D."/>
            <person name="Pearson M."/>
            <person name="Priest M."/>
            <person name="Roberts A."/>
            <person name="Saif S."/>
            <person name="Shea T."/>
            <person name="Shenoy N."/>
            <person name="Sisk P."/>
            <person name="Stolte C."/>
            <person name="Sykes S."/>
            <person name="Wortman J."/>
            <person name="Nusbaum C."/>
            <person name="Birren B."/>
        </authorList>
    </citation>
    <scope>NUCLEOTIDE SEQUENCE [LARGE SCALE GENOMIC DNA]</scope>
    <source>
        <strain evidence="3 4">WAL-18680</strain>
    </source>
</reference>